<dbReference type="AlphaFoldDB" id="A0A7E5W318"/>
<evidence type="ECO:0000313" key="3">
    <source>
        <dbReference type="Proteomes" id="UP000322000"/>
    </source>
</evidence>
<dbReference type="GO" id="GO:0016491">
    <property type="term" value="F:oxidoreductase activity"/>
    <property type="evidence" value="ECO:0007669"/>
    <property type="project" value="UniProtKB-KW"/>
</dbReference>
<dbReference type="InterPro" id="IPR002347">
    <property type="entry name" value="SDR_fam"/>
</dbReference>
<dbReference type="Proteomes" id="UP000322000">
    <property type="component" value="Chromosome 11"/>
</dbReference>
<dbReference type="InParanoid" id="A0A7E5W318"/>
<dbReference type="PANTHER" id="PTHR43115">
    <property type="entry name" value="DEHYDROGENASE/REDUCTASE SDR FAMILY MEMBER 11"/>
    <property type="match status" value="1"/>
</dbReference>
<accession>A0A7E5W318</accession>
<dbReference type="KEGG" id="tnl:113498949"/>
<dbReference type="PANTHER" id="PTHR43115:SF4">
    <property type="entry name" value="DEHYDROGENASE_REDUCTASE SDR FAMILY MEMBER 11"/>
    <property type="match status" value="1"/>
</dbReference>
<comment type="similarity">
    <text evidence="1">Belongs to the short-chain dehydrogenases/reductases (SDR) family.</text>
</comment>
<evidence type="ECO:0000256" key="2">
    <source>
        <dbReference type="ARBA" id="ARBA00023002"/>
    </source>
</evidence>
<name>A0A7E5W318_TRINI</name>
<reference evidence="4" key="1">
    <citation type="submission" date="2025-08" db="UniProtKB">
        <authorList>
            <consortium name="RefSeq"/>
        </authorList>
    </citation>
    <scope>IDENTIFICATION</scope>
</reference>
<protein>
    <submittedName>
        <fullName evidence="4">Farnesol dehydrogenase-like</fullName>
    </submittedName>
</protein>
<proteinExistence type="inferred from homology"/>
<dbReference type="SUPFAM" id="SSF51735">
    <property type="entry name" value="NAD(P)-binding Rossmann-fold domains"/>
    <property type="match status" value="1"/>
</dbReference>
<gene>
    <name evidence="4" type="primary">LOC113498949</name>
</gene>
<evidence type="ECO:0000313" key="4">
    <source>
        <dbReference type="RefSeq" id="XP_026735013.1"/>
    </source>
</evidence>
<keyword evidence="3" id="KW-1185">Reference proteome</keyword>
<dbReference type="GeneID" id="113498949"/>
<dbReference type="Gene3D" id="3.40.50.720">
    <property type="entry name" value="NAD(P)-binding Rossmann-like Domain"/>
    <property type="match status" value="1"/>
</dbReference>
<dbReference type="OrthoDB" id="1933717at2759"/>
<evidence type="ECO:0000256" key="1">
    <source>
        <dbReference type="ARBA" id="ARBA00006484"/>
    </source>
</evidence>
<dbReference type="PRINTS" id="PR00081">
    <property type="entry name" value="GDHRDH"/>
</dbReference>
<sequence>MKCWANKVAVITDCGDDIGCTIMEQLAKVGMIVIGFNKNEDLLKLVAEKFESLVANKILGKIVLYNCDITNIKQLETVFEKIKDTYEGVDVLVNNAYCNIDCLVNTGELKDFKDIIDTNIYALVACTRLAAGSMIERKSRGHIININDLCSYQIPMESKKTVFIAAKAAITSVNEILRHEFRYLKVNIKVTNIACGSIESQAETVLSDSRLKIRDVAKLVKLILNTPEQLQVHEVLIDSVVE</sequence>
<keyword evidence="2" id="KW-0560">Oxidoreductase</keyword>
<dbReference type="Pfam" id="PF00106">
    <property type="entry name" value="adh_short"/>
    <property type="match status" value="1"/>
</dbReference>
<dbReference type="RefSeq" id="XP_026735013.1">
    <property type="nucleotide sequence ID" value="XM_026879212.1"/>
</dbReference>
<organism evidence="3 4">
    <name type="scientific">Trichoplusia ni</name>
    <name type="common">Cabbage looper</name>
    <dbReference type="NCBI Taxonomy" id="7111"/>
    <lineage>
        <taxon>Eukaryota</taxon>
        <taxon>Metazoa</taxon>
        <taxon>Ecdysozoa</taxon>
        <taxon>Arthropoda</taxon>
        <taxon>Hexapoda</taxon>
        <taxon>Insecta</taxon>
        <taxon>Pterygota</taxon>
        <taxon>Neoptera</taxon>
        <taxon>Endopterygota</taxon>
        <taxon>Lepidoptera</taxon>
        <taxon>Glossata</taxon>
        <taxon>Ditrysia</taxon>
        <taxon>Noctuoidea</taxon>
        <taxon>Noctuidae</taxon>
        <taxon>Plusiinae</taxon>
        <taxon>Trichoplusia</taxon>
    </lineage>
</organism>
<dbReference type="InterPro" id="IPR036291">
    <property type="entry name" value="NAD(P)-bd_dom_sf"/>
</dbReference>